<accession>G0S8Z8</accession>
<dbReference type="Proteomes" id="UP000008066">
    <property type="component" value="Unassembled WGS sequence"/>
</dbReference>
<dbReference type="Gene3D" id="3.40.640.10">
    <property type="entry name" value="Type I PLP-dependent aspartate aminotransferase-like (Major domain)"/>
    <property type="match status" value="1"/>
</dbReference>
<keyword evidence="4" id="KW-0808">Transferase</keyword>
<dbReference type="InterPro" id="IPR004839">
    <property type="entry name" value="Aminotransferase_I/II_large"/>
</dbReference>
<comment type="cofactor">
    <cofactor evidence="1">
        <name>pyridoxal 5'-phosphate</name>
        <dbReference type="ChEBI" id="CHEBI:597326"/>
    </cofactor>
</comment>
<dbReference type="UniPathway" id="UPA00528">
    <property type="reaction ID" value="UER00586"/>
</dbReference>
<dbReference type="OrthoDB" id="1732682at2759"/>
<dbReference type="HOGENOM" id="CLU_014254_3_0_1"/>
<dbReference type="AlphaFoldDB" id="G0S8Z8"/>
<dbReference type="KEGG" id="cthr:CTHT_0044020"/>
<keyword evidence="3" id="KW-0032">Aminotransferase</keyword>
<sequence length="488" mass="53960">MASEATSSRRLNIDNINPHVRAAKYAVRGELAVKSEEYRARLAQGATDLPFDTVISANIGNPQQLDQKPITFFRQVLSILENPGLLEKKDVLIEHLGYKTDVIERAEWLLKEVGSVGAYSASNGVPAIRKSVAEFLERRDGFPANWQDIYLSAGASSAVNTLLHIICADKNTGVLVPIPQYPLYTASLSVLDAQCVPYYLNESTNWGTDLNVLKEACEKAKAEGVDVRAVVIINPGNPTGASLPESDIRAVIEFARQERLVIIADEVYQTNVFIGEFISFKKMLRQMQKEQPGVYDNIELASLHSVSKGMVGECGHRGGYFELVGFDPAVQQEIYKFVSIMLCAPVIGQCLVELMVNPPKPGEPSYDLYRAEYDAIFNGLRERANALHAAFEQMEGVECGVPQGSMYLFPRIKLPAKACEAAAAEGRTPDEFYCMRMLEATGVCVVPGSGFGQEPGTLHFRTTFLAPGTEWVGRIVKFHQEFMDKYRD</sequence>
<keyword evidence="12" id="KW-1185">Reference proteome</keyword>
<dbReference type="InterPro" id="IPR015421">
    <property type="entry name" value="PyrdxlP-dep_Trfase_major"/>
</dbReference>
<dbReference type="PANTHER" id="PTHR11751:SF29">
    <property type="entry name" value="ALANINE TRANSAMINASE"/>
    <property type="match status" value="1"/>
</dbReference>
<dbReference type="GO" id="GO:0008483">
    <property type="term" value="F:transaminase activity"/>
    <property type="evidence" value="ECO:0007669"/>
    <property type="project" value="UniProtKB-KW"/>
</dbReference>
<reference evidence="11 12" key="1">
    <citation type="journal article" date="2011" name="Cell">
        <title>Insight into structure and assembly of the nuclear pore complex by utilizing the genome of a eukaryotic thermophile.</title>
        <authorList>
            <person name="Amlacher S."/>
            <person name="Sarges P."/>
            <person name="Flemming D."/>
            <person name="van Noort V."/>
            <person name="Kunze R."/>
            <person name="Devos D.P."/>
            <person name="Arumugam M."/>
            <person name="Bork P."/>
            <person name="Hurt E."/>
        </authorList>
    </citation>
    <scope>NUCLEOTIDE SEQUENCE [LARGE SCALE GENOMIC DNA]</scope>
    <source>
        <strain evidence="12">DSM 1495 / CBS 144.50 / IMI 039719</strain>
    </source>
</reference>
<dbReference type="Pfam" id="PF00155">
    <property type="entry name" value="Aminotran_1_2"/>
    <property type="match status" value="1"/>
</dbReference>
<dbReference type="GO" id="GO:0030170">
    <property type="term" value="F:pyridoxal phosphate binding"/>
    <property type="evidence" value="ECO:0007669"/>
    <property type="project" value="InterPro"/>
</dbReference>
<organism evidence="12">
    <name type="scientific">Chaetomium thermophilum (strain DSM 1495 / CBS 144.50 / IMI 039719)</name>
    <name type="common">Thermochaetoides thermophila</name>
    <dbReference type="NCBI Taxonomy" id="759272"/>
    <lineage>
        <taxon>Eukaryota</taxon>
        <taxon>Fungi</taxon>
        <taxon>Dikarya</taxon>
        <taxon>Ascomycota</taxon>
        <taxon>Pezizomycotina</taxon>
        <taxon>Sordariomycetes</taxon>
        <taxon>Sordariomycetidae</taxon>
        <taxon>Sordariales</taxon>
        <taxon>Chaetomiaceae</taxon>
        <taxon>Thermochaetoides</taxon>
    </lineage>
</organism>
<evidence type="ECO:0000313" key="12">
    <source>
        <dbReference type="Proteomes" id="UP000008066"/>
    </source>
</evidence>
<evidence type="ECO:0000256" key="4">
    <source>
        <dbReference type="ARBA" id="ARBA00022679"/>
    </source>
</evidence>
<evidence type="ECO:0000256" key="2">
    <source>
        <dbReference type="ARBA" id="ARBA00011738"/>
    </source>
</evidence>
<evidence type="ECO:0000259" key="10">
    <source>
        <dbReference type="Pfam" id="PF00155"/>
    </source>
</evidence>
<dbReference type="GO" id="GO:0042853">
    <property type="term" value="P:L-alanine catabolic process"/>
    <property type="evidence" value="ECO:0007669"/>
    <property type="project" value="UniProtKB-UniPathway"/>
</dbReference>
<dbReference type="Gene3D" id="3.90.1150.10">
    <property type="entry name" value="Aspartate Aminotransferase, domain 1"/>
    <property type="match status" value="1"/>
</dbReference>
<dbReference type="GeneID" id="18258440"/>
<dbReference type="RefSeq" id="XP_006694794.1">
    <property type="nucleotide sequence ID" value="XM_006694731.1"/>
</dbReference>
<evidence type="ECO:0000256" key="8">
    <source>
        <dbReference type="ARBA" id="ARBA00078532"/>
    </source>
</evidence>
<dbReference type="FunFam" id="3.40.640.10:FF:000012">
    <property type="entry name" value="alanine aminotransferase 2"/>
    <property type="match status" value="1"/>
</dbReference>
<dbReference type="EMBL" id="GL988043">
    <property type="protein sequence ID" value="EGS19909.1"/>
    <property type="molecule type" value="Genomic_DNA"/>
</dbReference>
<dbReference type="eggNOG" id="KOG0258">
    <property type="taxonomic scope" value="Eukaryota"/>
</dbReference>
<keyword evidence="5" id="KW-0663">Pyridoxal phosphate</keyword>
<evidence type="ECO:0000256" key="9">
    <source>
        <dbReference type="ARBA" id="ARBA00080525"/>
    </source>
</evidence>
<comment type="subunit">
    <text evidence="2">Homodimer.</text>
</comment>
<dbReference type="OMA" id="FGFECPP"/>
<dbReference type="InterPro" id="IPR015424">
    <property type="entry name" value="PyrdxlP-dep_Trfase"/>
</dbReference>
<dbReference type="InterPro" id="IPR015422">
    <property type="entry name" value="PyrdxlP-dep_Trfase_small"/>
</dbReference>
<evidence type="ECO:0000256" key="3">
    <source>
        <dbReference type="ARBA" id="ARBA00022576"/>
    </source>
</evidence>
<evidence type="ECO:0000256" key="5">
    <source>
        <dbReference type="ARBA" id="ARBA00022898"/>
    </source>
</evidence>
<dbReference type="PANTHER" id="PTHR11751">
    <property type="entry name" value="ALANINE AMINOTRANSFERASE"/>
    <property type="match status" value="1"/>
</dbReference>
<dbReference type="SUPFAM" id="SSF53383">
    <property type="entry name" value="PLP-dependent transferases"/>
    <property type="match status" value="1"/>
</dbReference>
<proteinExistence type="inferred from homology"/>
<dbReference type="FunFam" id="1.10.287.1970:FF:000001">
    <property type="entry name" value="Alanine aminotransferase 2"/>
    <property type="match status" value="1"/>
</dbReference>
<evidence type="ECO:0000256" key="1">
    <source>
        <dbReference type="ARBA" id="ARBA00001933"/>
    </source>
</evidence>
<feature type="domain" description="Aminotransferase class I/classII large" evidence="10">
    <location>
        <begin position="110"/>
        <end position="469"/>
    </location>
</feature>
<name>G0S8Z8_CHATD</name>
<evidence type="ECO:0000256" key="7">
    <source>
        <dbReference type="ARBA" id="ARBA00077894"/>
    </source>
</evidence>
<dbReference type="CDD" id="cd00609">
    <property type="entry name" value="AAT_like"/>
    <property type="match status" value="1"/>
</dbReference>
<dbReference type="STRING" id="759272.G0S8Z8"/>
<evidence type="ECO:0000256" key="6">
    <source>
        <dbReference type="ARBA" id="ARBA00025785"/>
    </source>
</evidence>
<dbReference type="Gene3D" id="1.10.287.1970">
    <property type="match status" value="1"/>
</dbReference>
<dbReference type="InterPro" id="IPR045088">
    <property type="entry name" value="ALAT1/2-like"/>
</dbReference>
<gene>
    <name evidence="11" type="ORF">CTHT_0044020</name>
</gene>
<evidence type="ECO:0000313" key="11">
    <source>
        <dbReference type="EMBL" id="EGS19909.1"/>
    </source>
</evidence>
<comment type="similarity">
    <text evidence="6">Belongs to the class-I pyridoxal-phosphate-dependent aminotransferase family. Alanine aminotransferase subfamily.</text>
</comment>
<protein>
    <recommendedName>
        <fullName evidence="7">Glutamate pyruvate transaminase</fullName>
    </recommendedName>
    <alternativeName>
        <fullName evidence="8">Glutamic--alanine transaminase</fullName>
    </alternativeName>
    <alternativeName>
        <fullName evidence="9">Glutamic--pyruvic transaminase</fullName>
    </alternativeName>
</protein>
<dbReference type="FunFam" id="3.90.1150.10:FF:000010">
    <property type="entry name" value="Alanine aminotransferase 2"/>
    <property type="match status" value="1"/>
</dbReference>